<protein>
    <submittedName>
        <fullName evidence="6">U3 small nucleolar RNA-interacting protein</fullName>
    </submittedName>
</protein>
<dbReference type="InterPro" id="IPR019775">
    <property type="entry name" value="WD40_repeat_CS"/>
</dbReference>
<dbReference type="GO" id="GO:0032040">
    <property type="term" value="C:small-subunit processome"/>
    <property type="evidence" value="ECO:0007669"/>
    <property type="project" value="TreeGrafter"/>
</dbReference>
<dbReference type="PROSITE" id="PS50082">
    <property type="entry name" value="WD_REPEATS_2"/>
    <property type="match status" value="1"/>
</dbReference>
<dbReference type="EMBL" id="JAHDYR010000069">
    <property type="protein sequence ID" value="KAG9389622.1"/>
    <property type="molecule type" value="Genomic_DNA"/>
</dbReference>
<keyword evidence="2 5" id="KW-0853">WD repeat</keyword>
<comment type="caution">
    <text evidence="6">The sequence shown here is derived from an EMBL/GenBank/DDBJ whole genome shotgun (WGS) entry which is preliminary data.</text>
</comment>
<dbReference type="PROSITE" id="PS00678">
    <property type="entry name" value="WD_REPEATS_1"/>
    <property type="match status" value="1"/>
</dbReference>
<comment type="subcellular location">
    <subcellularLocation>
        <location evidence="1">Nucleus</location>
    </subcellularLocation>
</comment>
<organism evidence="6 7">
    <name type="scientific">Carpediemonas membranifera</name>
    <dbReference type="NCBI Taxonomy" id="201153"/>
    <lineage>
        <taxon>Eukaryota</taxon>
        <taxon>Metamonada</taxon>
        <taxon>Carpediemonas-like organisms</taxon>
        <taxon>Carpediemonas</taxon>
    </lineage>
</organism>
<evidence type="ECO:0000256" key="1">
    <source>
        <dbReference type="ARBA" id="ARBA00004123"/>
    </source>
</evidence>
<accession>A0A8J6B441</accession>
<dbReference type="SUPFAM" id="SSF50978">
    <property type="entry name" value="WD40 repeat-like"/>
    <property type="match status" value="1"/>
</dbReference>
<keyword evidence="7" id="KW-1185">Reference proteome</keyword>
<evidence type="ECO:0000256" key="2">
    <source>
        <dbReference type="ARBA" id="ARBA00022574"/>
    </source>
</evidence>
<gene>
    <name evidence="6" type="ORF">J8273_8915</name>
</gene>
<dbReference type="InterPro" id="IPR015943">
    <property type="entry name" value="WD40/YVTN_repeat-like_dom_sf"/>
</dbReference>
<dbReference type="OrthoDB" id="189968at2759"/>
<evidence type="ECO:0000256" key="4">
    <source>
        <dbReference type="ARBA" id="ARBA00023242"/>
    </source>
</evidence>
<proteinExistence type="predicted"/>
<evidence type="ECO:0000313" key="7">
    <source>
        <dbReference type="Proteomes" id="UP000717585"/>
    </source>
</evidence>
<evidence type="ECO:0000313" key="6">
    <source>
        <dbReference type="EMBL" id="KAG9389622.1"/>
    </source>
</evidence>
<reference evidence="6" key="1">
    <citation type="submission" date="2021-05" db="EMBL/GenBank/DDBJ databases">
        <title>A free-living protist that lacks canonical eukaryotic 1 DNA replication and segregation systems.</title>
        <authorList>
            <person name="Salas-Leiva D.E."/>
            <person name="Tromer E.C."/>
            <person name="Curtis B.A."/>
            <person name="Jerlstrom-Hultqvist J."/>
            <person name="Kolisko M."/>
            <person name="Yi Z."/>
            <person name="Salas-Leiva J.S."/>
            <person name="Gallot-Lavallee L."/>
            <person name="Kops G.J.P.L."/>
            <person name="Archibald J.M."/>
            <person name="Simpson A.G.B."/>
            <person name="Roger A.J."/>
        </authorList>
    </citation>
    <scope>NUCLEOTIDE SEQUENCE</scope>
    <source>
        <strain evidence="6">BICM</strain>
    </source>
</reference>
<dbReference type="InterPro" id="IPR039241">
    <property type="entry name" value="Rrp9-like"/>
</dbReference>
<dbReference type="InterPro" id="IPR036322">
    <property type="entry name" value="WD40_repeat_dom_sf"/>
</dbReference>
<dbReference type="PANTHER" id="PTHR19865:SF0">
    <property type="entry name" value="U3 SMALL NUCLEOLAR RNA-INTERACTING PROTEIN 2"/>
    <property type="match status" value="1"/>
</dbReference>
<name>A0A8J6B441_9EUKA</name>
<dbReference type="InterPro" id="IPR001680">
    <property type="entry name" value="WD40_rpt"/>
</dbReference>
<dbReference type="Pfam" id="PF00400">
    <property type="entry name" value="WD40"/>
    <property type="match status" value="2"/>
</dbReference>
<sequence>MEALSELSRKRISKKALSAVCIHPHGEMLWIGDKAGNLVAYSLPDLKELWKKPSLGAIPKKGRKELTSSSKFPNRGPVEGHYGAVLSIAVSPDGQFLASGGKDRLLAMWNAQTGESIDSFGMYRDAIQAISFAKDPKGEKQLLFSAGADRTIRVYDVEDRILMQNMYGHQAPILSLSAFHGNRVATVAHDASIRLGRPEQMTQLVYKPEELTEAVVMLTHDIFITASQSGAVFLWRANKKKAVTHLQLTQVDLATNEKPWLTTVAVLGASEAGDVMVVAGDTRGSVYLVSVNTAEYEMSLVDSVQLDGVVVGLEVGGGRLAVGLAREHRFGRWEAIKGFRNAVVVYDINSM</sequence>
<dbReference type="PANTHER" id="PTHR19865">
    <property type="entry name" value="U3 SMALL NUCLEOLAR RNA INTERACTING PROTEIN 2"/>
    <property type="match status" value="1"/>
</dbReference>
<feature type="repeat" description="WD" evidence="5">
    <location>
        <begin position="78"/>
        <end position="119"/>
    </location>
</feature>
<keyword evidence="3" id="KW-0677">Repeat</keyword>
<dbReference type="AlphaFoldDB" id="A0A8J6B441"/>
<dbReference type="Gene3D" id="2.130.10.10">
    <property type="entry name" value="YVTN repeat-like/Quinoprotein amine dehydrogenase"/>
    <property type="match status" value="1"/>
</dbReference>
<dbReference type="SMART" id="SM00320">
    <property type="entry name" value="WD40"/>
    <property type="match status" value="5"/>
</dbReference>
<keyword evidence="4" id="KW-0539">Nucleus</keyword>
<evidence type="ECO:0000256" key="3">
    <source>
        <dbReference type="ARBA" id="ARBA00022737"/>
    </source>
</evidence>
<dbReference type="GO" id="GO:0034511">
    <property type="term" value="F:U3 snoRNA binding"/>
    <property type="evidence" value="ECO:0007669"/>
    <property type="project" value="InterPro"/>
</dbReference>
<evidence type="ECO:0000256" key="5">
    <source>
        <dbReference type="PROSITE-ProRule" id="PRU00221"/>
    </source>
</evidence>
<dbReference type="Proteomes" id="UP000717585">
    <property type="component" value="Unassembled WGS sequence"/>
</dbReference>
<dbReference type="PROSITE" id="PS50294">
    <property type="entry name" value="WD_REPEATS_REGION"/>
    <property type="match status" value="1"/>
</dbReference>